<dbReference type="PANTHER" id="PTHR10334">
    <property type="entry name" value="CYSTEINE-RICH SECRETORY PROTEIN-RELATED"/>
    <property type="match status" value="1"/>
</dbReference>
<dbReference type="InterPro" id="IPR014044">
    <property type="entry name" value="CAP_dom"/>
</dbReference>
<dbReference type="InterPro" id="IPR035940">
    <property type="entry name" value="CAP_sf"/>
</dbReference>
<comment type="caution">
    <text evidence="2">The sequence shown here is derived from an EMBL/GenBank/DDBJ whole genome shotgun (WGS) entry which is preliminary data.</text>
</comment>
<dbReference type="Proteomes" id="UP000192596">
    <property type="component" value="Unassembled WGS sequence"/>
</dbReference>
<feature type="domain" description="SCP" evidence="1">
    <location>
        <begin position="6"/>
        <end position="148"/>
    </location>
</feature>
<protein>
    <recommendedName>
        <fullName evidence="1">SCP domain-containing protein</fullName>
    </recommendedName>
</protein>
<dbReference type="InParanoid" id="A0A1V8TRQ2"/>
<reference evidence="3" key="1">
    <citation type="submission" date="2017-03" db="EMBL/GenBank/DDBJ databases">
        <title>Genomes of endolithic fungi from Antarctica.</title>
        <authorList>
            <person name="Coleine C."/>
            <person name="Masonjones S."/>
            <person name="Stajich J.E."/>
        </authorList>
    </citation>
    <scope>NUCLEOTIDE SEQUENCE [LARGE SCALE GENOMIC DNA]</scope>
    <source>
        <strain evidence="3">CCFEE 5527</strain>
    </source>
</reference>
<accession>A0A1V8TRQ2</accession>
<proteinExistence type="predicted"/>
<dbReference type="EMBL" id="NAJO01000002">
    <property type="protein sequence ID" value="OQO13978.1"/>
    <property type="molecule type" value="Genomic_DNA"/>
</dbReference>
<dbReference type="InterPro" id="IPR001283">
    <property type="entry name" value="CRISP-related"/>
</dbReference>
<dbReference type="SUPFAM" id="SSF55797">
    <property type="entry name" value="PR-1-like"/>
    <property type="match status" value="1"/>
</dbReference>
<dbReference type="STRING" id="1507870.A0A1V8TRQ2"/>
<organism evidence="2 3">
    <name type="scientific">Cryoendolithus antarcticus</name>
    <dbReference type="NCBI Taxonomy" id="1507870"/>
    <lineage>
        <taxon>Eukaryota</taxon>
        <taxon>Fungi</taxon>
        <taxon>Dikarya</taxon>
        <taxon>Ascomycota</taxon>
        <taxon>Pezizomycotina</taxon>
        <taxon>Dothideomycetes</taxon>
        <taxon>Dothideomycetidae</taxon>
        <taxon>Cladosporiales</taxon>
        <taxon>Cladosporiaceae</taxon>
        <taxon>Cryoendolithus</taxon>
    </lineage>
</organism>
<dbReference type="Pfam" id="PF00188">
    <property type="entry name" value="CAP"/>
    <property type="match status" value="1"/>
</dbReference>
<dbReference type="OrthoDB" id="337038at2759"/>
<dbReference type="SMART" id="SM00198">
    <property type="entry name" value="SCP"/>
    <property type="match status" value="1"/>
</dbReference>
<evidence type="ECO:0000259" key="1">
    <source>
        <dbReference type="SMART" id="SM00198"/>
    </source>
</evidence>
<evidence type="ECO:0000313" key="2">
    <source>
        <dbReference type="EMBL" id="OQO13978.1"/>
    </source>
</evidence>
<name>A0A1V8TRQ2_9PEZI</name>
<dbReference type="PRINTS" id="PR00837">
    <property type="entry name" value="V5TPXLIKE"/>
</dbReference>
<dbReference type="Gene3D" id="3.40.33.10">
    <property type="entry name" value="CAP"/>
    <property type="match status" value="1"/>
</dbReference>
<gene>
    <name evidence="2" type="ORF">B0A48_00853</name>
</gene>
<keyword evidence="3" id="KW-1185">Reference proteome</keyword>
<dbReference type="AlphaFoldDB" id="A0A1V8TRQ2"/>
<evidence type="ECO:0000313" key="3">
    <source>
        <dbReference type="Proteomes" id="UP000192596"/>
    </source>
</evidence>
<sequence>MAAPNAEEQEALDLHNHARIEVGNKALSWHHHMLIGAASWAQTLAERDSGMEHFEQPDGQARCGENLYMAGGGMQGNHLLLATQCWYDEKPMWHGQAVTAESKGSSEEKHYTQMIWMDTTHFGIAAATSRSGTTYVVGRYWPPGNYIGRKPAEQVAPPSAPTFQGGGGMRGGSGGGMRGPGGFGGGQMGGMSRPGGFGGGHVGGIGQMIGIGGMNRMGGAMGRLGGFGGGQMNSMSGMGGMSNGAGGMTVMNNGGGGFIVVNNGGGSMSVMSNGGDGCMSYSSSTGGGMSSTSSTTGMGGMNVNTNFNGEGGMSCMSCMSSNTGPGGMNINTNINGMMPGMMAMGGTQFGMPPGMPPWMMGGPQQGMRGPTPGWGGPRPWSPFG</sequence>